<gene>
    <name evidence="1" type="ORF">U6N30_09535</name>
</gene>
<sequence>MTSPVRFDACLATMRELGVTAVIELPPAGALAGLAKRGGRVPASRSSP</sequence>
<protein>
    <submittedName>
        <fullName evidence="1">Uncharacterized protein</fullName>
    </submittedName>
</protein>
<dbReference type="Proteomes" id="UP001324287">
    <property type="component" value="Chromosome"/>
</dbReference>
<name>A0ABZ1B9C0_9ACTN</name>
<evidence type="ECO:0000313" key="2">
    <source>
        <dbReference type="Proteomes" id="UP001324287"/>
    </source>
</evidence>
<accession>A0ABZ1B9C0</accession>
<dbReference type="EMBL" id="CP141261">
    <property type="protein sequence ID" value="WRL67361.1"/>
    <property type="molecule type" value="Genomic_DNA"/>
</dbReference>
<keyword evidence="2" id="KW-1185">Reference proteome</keyword>
<reference evidence="1 2" key="1">
    <citation type="submission" date="2023-12" db="EMBL/GenBank/DDBJ databases">
        <title>Blastococcus brunescens sp. nov., an actonobacterium isolated from sandstone collected in sahara desert.</title>
        <authorList>
            <person name="Gtari M."/>
            <person name="Ghodhbane F."/>
        </authorList>
    </citation>
    <scope>NUCLEOTIDE SEQUENCE [LARGE SCALE GENOMIC DNA]</scope>
    <source>
        <strain evidence="1 2">BMG 8361</strain>
    </source>
</reference>
<dbReference type="RefSeq" id="WP_324278668.1">
    <property type="nucleotide sequence ID" value="NZ_CP141261.1"/>
</dbReference>
<organism evidence="1 2">
    <name type="scientific">Blastococcus brunescens</name>
    <dbReference type="NCBI Taxonomy" id="1564165"/>
    <lineage>
        <taxon>Bacteria</taxon>
        <taxon>Bacillati</taxon>
        <taxon>Actinomycetota</taxon>
        <taxon>Actinomycetes</taxon>
        <taxon>Geodermatophilales</taxon>
        <taxon>Geodermatophilaceae</taxon>
        <taxon>Blastococcus</taxon>
    </lineage>
</organism>
<dbReference type="SUPFAM" id="SSF52151">
    <property type="entry name" value="FabD/lysophospholipase-like"/>
    <property type="match status" value="1"/>
</dbReference>
<evidence type="ECO:0000313" key="1">
    <source>
        <dbReference type="EMBL" id="WRL67361.1"/>
    </source>
</evidence>
<dbReference type="InterPro" id="IPR016035">
    <property type="entry name" value="Acyl_Trfase/lysoPLipase"/>
</dbReference>
<dbReference type="Gene3D" id="3.40.366.10">
    <property type="entry name" value="Malonyl-Coenzyme A Acyl Carrier Protein, domain 2"/>
    <property type="match status" value="1"/>
</dbReference>
<dbReference type="InterPro" id="IPR001227">
    <property type="entry name" value="Ac_transferase_dom_sf"/>
</dbReference>
<proteinExistence type="predicted"/>